<keyword evidence="1" id="KW-0547">Nucleotide-binding</keyword>
<evidence type="ECO:0000313" key="4">
    <source>
        <dbReference type="EMBL" id="MDT0276437.1"/>
    </source>
</evidence>
<dbReference type="PROSITE" id="PS50043">
    <property type="entry name" value="HTH_LUXR_2"/>
    <property type="match status" value="1"/>
</dbReference>
<dbReference type="InterPro" id="IPR036388">
    <property type="entry name" value="WH-like_DNA-bd_sf"/>
</dbReference>
<proteinExistence type="predicted"/>
<dbReference type="SMART" id="SM00421">
    <property type="entry name" value="HTH_LUXR"/>
    <property type="match status" value="1"/>
</dbReference>
<dbReference type="RefSeq" id="WP_311345253.1">
    <property type="nucleotide sequence ID" value="NZ_JAVREI010000006.1"/>
</dbReference>
<dbReference type="SUPFAM" id="SSF52540">
    <property type="entry name" value="P-loop containing nucleoside triphosphate hydrolases"/>
    <property type="match status" value="1"/>
</dbReference>
<name>A0ABU2K8B8_9ACTN</name>
<dbReference type="Pfam" id="PF00196">
    <property type="entry name" value="GerE"/>
    <property type="match status" value="1"/>
</dbReference>
<sequence>MSGWAPPPLPARWSAPARPAFVGRWAELSTLEEVWSAVLAGTRQVVFVGGEPGAGKSRLLAEVATTLHRHGATVLVGTCAAEFGPPYQPFGAPLGALMGLRADPRHDERLSTLAGRSPPEDTDAPSHEYRRTLYDAAVEAFCDVAGRRPLVLALEDLHWAGPSSLQLLSHLVERTADCPMLVLGTHRTTLPDRSGGLVRTVAQLHRLDGVRRLDLAGLAAEDIARYLVQEGHLSPREARSAATVLRDQTGGNPFFLRELWRDHTARGARTTPAREARRAPASVRDTILDRLERLSAPGRQTVELAAVIGEDVDVGTVLAAAEWSRATTLAGLDEAVAFGLLEPVPPGDDVLRFAHALSRQAVLELMPASRRLNLHAEVARAVESTAPASERRTRQLAFHYAQSQALGHAGQAVRYLTAAARSAARGLAHEDAAGWFEQASSLVDDGAERDRLALSAADSHLLAGDFARARALAEQVARGDGDTGERLRAAVTFEDASWRPGLPGHRSVHLLVDALAEIAPDPTDPRYVRGLASLGRALAFTGATEEAGALGRRAIGLARSQGDDDLLAHALQASLWNGLRPEDAPDKLARAGELSLLADRTGALGHLGPAAYYRGVISYLQGEPVALAQAHDDLTRMARATGQTFFDYMAGCMSYARQFVAGDFAAAHRTCGALQELGTSFGSDDTEGPCAVQSYMIRRESGQVAAVRTLITGEERPEDHWAPGLLALYTELELAGPAARLLTWLLDGHLVRHQDSAQWPCVLVYAVEAALFLEDAEAAGVLQPLLAEYAGSNIVAGQFVAVFGSADRYLGAVASLLGQPGAGDLLAAALDMDTRMGATVHQAHSLVAQVVHGRRTGANAPRLEELAGRARQLAEPLALRRVMRLLAEPAPPGPARSPGGLTCRETEVLRLLGEGLLNREIAQRLVISENTAANHVRSILAKTGSGNRTQAAMFAAAHGLLA</sequence>
<evidence type="ECO:0000259" key="3">
    <source>
        <dbReference type="PROSITE" id="PS50043"/>
    </source>
</evidence>
<dbReference type="InterPro" id="IPR041664">
    <property type="entry name" value="AAA_16"/>
</dbReference>
<evidence type="ECO:0000256" key="1">
    <source>
        <dbReference type="ARBA" id="ARBA00022741"/>
    </source>
</evidence>
<evidence type="ECO:0000256" key="2">
    <source>
        <dbReference type="ARBA" id="ARBA00022840"/>
    </source>
</evidence>
<keyword evidence="2" id="KW-0067">ATP-binding</keyword>
<organism evidence="4 5">
    <name type="scientific">Blastococcus goldschmidtiae</name>
    <dbReference type="NCBI Taxonomy" id="3075546"/>
    <lineage>
        <taxon>Bacteria</taxon>
        <taxon>Bacillati</taxon>
        <taxon>Actinomycetota</taxon>
        <taxon>Actinomycetes</taxon>
        <taxon>Geodermatophilales</taxon>
        <taxon>Geodermatophilaceae</taxon>
        <taxon>Blastococcus</taxon>
    </lineage>
</organism>
<gene>
    <name evidence="4" type="ORF">RM425_11055</name>
</gene>
<dbReference type="PRINTS" id="PR00038">
    <property type="entry name" value="HTHLUXR"/>
</dbReference>
<dbReference type="SUPFAM" id="SSF46894">
    <property type="entry name" value="C-terminal effector domain of the bipartite response regulators"/>
    <property type="match status" value="1"/>
</dbReference>
<feature type="domain" description="HTH luxR-type" evidence="3">
    <location>
        <begin position="894"/>
        <end position="959"/>
    </location>
</feature>
<comment type="caution">
    <text evidence="4">The sequence shown here is derived from an EMBL/GenBank/DDBJ whole genome shotgun (WGS) entry which is preliminary data.</text>
</comment>
<dbReference type="PANTHER" id="PTHR16305">
    <property type="entry name" value="TESTICULAR SOLUBLE ADENYLYL CYCLASE"/>
    <property type="match status" value="1"/>
</dbReference>
<reference evidence="5" key="1">
    <citation type="submission" date="2023-07" db="EMBL/GenBank/DDBJ databases">
        <title>30 novel species of actinomycetes from the DSMZ collection.</title>
        <authorList>
            <person name="Nouioui I."/>
        </authorList>
    </citation>
    <scope>NUCLEOTIDE SEQUENCE [LARGE SCALE GENOMIC DNA]</scope>
    <source>
        <strain evidence="5">DSM 46792</strain>
    </source>
</reference>
<accession>A0ABU2K8B8</accession>
<evidence type="ECO:0000313" key="5">
    <source>
        <dbReference type="Proteomes" id="UP001183222"/>
    </source>
</evidence>
<dbReference type="CDD" id="cd06170">
    <property type="entry name" value="LuxR_C_like"/>
    <property type="match status" value="1"/>
</dbReference>
<keyword evidence="5" id="KW-1185">Reference proteome</keyword>
<dbReference type="EMBL" id="JAVREI010000006">
    <property type="protein sequence ID" value="MDT0276437.1"/>
    <property type="molecule type" value="Genomic_DNA"/>
</dbReference>
<dbReference type="Gene3D" id="1.10.10.10">
    <property type="entry name" value="Winged helix-like DNA-binding domain superfamily/Winged helix DNA-binding domain"/>
    <property type="match status" value="1"/>
</dbReference>
<dbReference type="InterPro" id="IPR000792">
    <property type="entry name" value="Tscrpt_reg_LuxR_C"/>
</dbReference>
<dbReference type="Proteomes" id="UP001183222">
    <property type="component" value="Unassembled WGS sequence"/>
</dbReference>
<dbReference type="InterPro" id="IPR027417">
    <property type="entry name" value="P-loop_NTPase"/>
</dbReference>
<dbReference type="Pfam" id="PF13191">
    <property type="entry name" value="AAA_16"/>
    <property type="match status" value="1"/>
</dbReference>
<dbReference type="PANTHER" id="PTHR16305:SF35">
    <property type="entry name" value="TRANSCRIPTIONAL ACTIVATOR DOMAIN"/>
    <property type="match status" value="1"/>
</dbReference>
<dbReference type="InterPro" id="IPR016032">
    <property type="entry name" value="Sig_transdc_resp-reg_C-effctor"/>
</dbReference>
<protein>
    <submittedName>
        <fullName evidence="4">AAA family ATPase</fullName>
    </submittedName>
</protein>